<dbReference type="RefSeq" id="WP_170087579.1">
    <property type="nucleotide sequence ID" value="NZ_JABAFG010000009.1"/>
</dbReference>
<name>A0A848BZ98_9FIRM</name>
<dbReference type="AlphaFoldDB" id="A0A848BZ98"/>
<dbReference type="Proteomes" id="UP000591071">
    <property type="component" value="Unassembled WGS sequence"/>
</dbReference>
<comment type="caution">
    <text evidence="1">The sequence shown here is derived from an EMBL/GenBank/DDBJ whole genome shotgun (WGS) entry which is preliminary data.</text>
</comment>
<reference evidence="1 2" key="1">
    <citation type="submission" date="2020-04" db="EMBL/GenBank/DDBJ databases">
        <authorList>
            <person name="Hitch T.C.A."/>
            <person name="Wylensek D."/>
            <person name="Clavel T."/>
        </authorList>
    </citation>
    <scope>NUCLEOTIDE SEQUENCE [LARGE SCALE GENOMIC DNA]</scope>
    <source>
        <strain evidence="1 2">Oil-RF-744-FAT-WT-6-1</strain>
    </source>
</reference>
<proteinExistence type="predicted"/>
<accession>A0A848BZ98</accession>
<evidence type="ECO:0000313" key="2">
    <source>
        <dbReference type="Proteomes" id="UP000591071"/>
    </source>
</evidence>
<gene>
    <name evidence="1" type="ORF">HF872_06935</name>
</gene>
<organism evidence="1 2">
    <name type="scientific">Megasphaera hexanoica</name>
    <dbReference type="NCBI Taxonomy" id="1675036"/>
    <lineage>
        <taxon>Bacteria</taxon>
        <taxon>Bacillati</taxon>
        <taxon>Bacillota</taxon>
        <taxon>Negativicutes</taxon>
        <taxon>Veillonellales</taxon>
        <taxon>Veillonellaceae</taxon>
        <taxon>Megasphaera</taxon>
    </lineage>
</organism>
<protein>
    <submittedName>
        <fullName evidence="1">Uncharacterized protein</fullName>
    </submittedName>
</protein>
<evidence type="ECO:0000313" key="1">
    <source>
        <dbReference type="EMBL" id="NME28357.1"/>
    </source>
</evidence>
<sequence>MKQRLSICVSLMKGDEHVAAVRCMSVRERILRFLLGSKEKVTIIVPGDSVKELAIHEVKEGSN</sequence>
<dbReference type="EMBL" id="JABAFG010000009">
    <property type="protein sequence ID" value="NME28357.1"/>
    <property type="molecule type" value="Genomic_DNA"/>
</dbReference>